<dbReference type="EMBL" id="HBGU01050770">
    <property type="protein sequence ID" value="CAD9493816.1"/>
    <property type="molecule type" value="Transcribed_RNA"/>
</dbReference>
<dbReference type="InterPro" id="IPR029063">
    <property type="entry name" value="SAM-dependent_MTases_sf"/>
</dbReference>
<name>A0A7S2HL41_9EUKA</name>
<evidence type="ECO:0000313" key="1">
    <source>
        <dbReference type="EMBL" id="CAD9493816.1"/>
    </source>
</evidence>
<protein>
    <submittedName>
        <fullName evidence="1">Uncharacterized protein</fullName>
    </submittedName>
</protein>
<reference evidence="1" key="1">
    <citation type="submission" date="2021-01" db="EMBL/GenBank/DDBJ databases">
        <authorList>
            <person name="Corre E."/>
            <person name="Pelletier E."/>
            <person name="Niang G."/>
            <person name="Scheremetjew M."/>
            <person name="Finn R."/>
            <person name="Kale V."/>
            <person name="Holt S."/>
            <person name="Cochrane G."/>
            <person name="Meng A."/>
            <person name="Brown T."/>
            <person name="Cohen L."/>
        </authorList>
    </citation>
    <scope>NUCLEOTIDE SEQUENCE</scope>
    <source>
        <strain evidence="1">UTEX LB 985</strain>
    </source>
</reference>
<dbReference type="PANTHER" id="PTHR40036:SF1">
    <property type="entry name" value="MACROCIN O-METHYLTRANSFERASE"/>
    <property type="match status" value="1"/>
</dbReference>
<accession>A0A7S2HL41</accession>
<dbReference type="Pfam" id="PF05711">
    <property type="entry name" value="TylF"/>
    <property type="match status" value="1"/>
</dbReference>
<organism evidence="1">
    <name type="scientific">Haptolina brevifila</name>
    <dbReference type="NCBI Taxonomy" id="156173"/>
    <lineage>
        <taxon>Eukaryota</taxon>
        <taxon>Haptista</taxon>
        <taxon>Haptophyta</taxon>
        <taxon>Prymnesiophyceae</taxon>
        <taxon>Prymnesiales</taxon>
        <taxon>Prymnesiaceae</taxon>
        <taxon>Haptolina</taxon>
    </lineage>
</organism>
<dbReference type="AlphaFoldDB" id="A0A7S2HL41"/>
<proteinExistence type="predicted"/>
<dbReference type="InterPro" id="IPR008884">
    <property type="entry name" value="TylF_MeTrfase"/>
</dbReference>
<sequence length="424" mass="45717">MDGVPGAFVEAGAWRGGAALVMKAALHAATSSAHAAASETASRAALKLIDTFDGIPLDCSTLEESRGMFTDPKLVGGDHQYRTDTRRVQATFRRFGLDRNVEQLQHTFPCMLKTVAPGLSTPLVFAELAVLRIALLRLDVTVPAAYSSALETLYPLVSEGGLVFIDDWQRVDVQAAVMAFRLAHGIGAQAPLEVIDTTAVTAGQLGVNTFEKLTSEEQVSSSVASLAGGKVAVWRKPPKRAQNAVLSDDGDEETFGAEIEMDAGTGGGGTDTHNDNEKDIKVPIGHLKPIFEALPHRRGVKQREGIPSQAEFLSGGYASGWGIPLLMKGAAKAMPAWELWSDDTMLAERFGDELLFAESSRAEAKVGRSNKSSMLLRDFLRTYSDSDVYAITKLNGSPMLRDVTLPRFMQCGYGTSFLDSVYLW</sequence>
<gene>
    <name evidence="1" type="ORF">CBRE1094_LOCUS27670</name>
</gene>
<dbReference type="PANTHER" id="PTHR40036">
    <property type="entry name" value="MACROCIN O-METHYLTRANSFERASE"/>
    <property type="match status" value="1"/>
</dbReference>
<dbReference type="Gene3D" id="3.40.50.150">
    <property type="entry name" value="Vaccinia Virus protein VP39"/>
    <property type="match status" value="1"/>
</dbReference>